<evidence type="ECO:0000256" key="2">
    <source>
        <dbReference type="ARBA" id="ARBA00023002"/>
    </source>
</evidence>
<dbReference type="AlphaFoldDB" id="A0A5C5GCT8"/>
<evidence type="ECO:0000313" key="4">
    <source>
        <dbReference type="EMBL" id="TNY32622.1"/>
    </source>
</evidence>
<dbReference type="GO" id="GO:0070402">
    <property type="term" value="F:NADPH binding"/>
    <property type="evidence" value="ECO:0007669"/>
    <property type="project" value="TreeGrafter"/>
</dbReference>
<dbReference type="Pfam" id="PF00107">
    <property type="entry name" value="ADH_zinc_N"/>
    <property type="match status" value="1"/>
</dbReference>
<dbReference type="PANTHER" id="PTHR48106:SF18">
    <property type="entry name" value="QUINONE OXIDOREDUCTASE PIG3"/>
    <property type="match status" value="1"/>
</dbReference>
<dbReference type="Pfam" id="PF08240">
    <property type="entry name" value="ADH_N"/>
    <property type="match status" value="1"/>
</dbReference>
<evidence type="ECO:0000259" key="3">
    <source>
        <dbReference type="SMART" id="SM00829"/>
    </source>
</evidence>
<dbReference type="InterPro" id="IPR011032">
    <property type="entry name" value="GroES-like_sf"/>
</dbReference>
<keyword evidence="1" id="KW-0521">NADP</keyword>
<dbReference type="PANTHER" id="PTHR48106">
    <property type="entry name" value="QUINONE OXIDOREDUCTASE PIG3-RELATED"/>
    <property type="match status" value="1"/>
</dbReference>
<keyword evidence="5" id="KW-1185">Reference proteome</keyword>
<dbReference type="SMART" id="SM00829">
    <property type="entry name" value="PKS_ER"/>
    <property type="match status" value="1"/>
</dbReference>
<dbReference type="SUPFAM" id="SSF50129">
    <property type="entry name" value="GroES-like"/>
    <property type="match status" value="1"/>
</dbReference>
<proteinExistence type="predicted"/>
<dbReference type="OrthoDB" id="8629910at2"/>
<reference evidence="4 5" key="1">
    <citation type="submission" date="2019-06" db="EMBL/GenBank/DDBJ databases">
        <title>Genome of new Rhodobacteraceae sp. SM1903.</title>
        <authorList>
            <person name="Ren X."/>
        </authorList>
    </citation>
    <scope>NUCLEOTIDE SEQUENCE [LARGE SCALE GENOMIC DNA]</scope>
    <source>
        <strain evidence="4 5">SM1903</strain>
    </source>
</reference>
<dbReference type="SUPFAM" id="SSF51735">
    <property type="entry name" value="NAD(P)-binding Rossmann-fold domains"/>
    <property type="match status" value="1"/>
</dbReference>
<dbReference type="EMBL" id="VFFF01000001">
    <property type="protein sequence ID" value="TNY32622.1"/>
    <property type="molecule type" value="Genomic_DNA"/>
</dbReference>
<dbReference type="Gene3D" id="3.40.50.720">
    <property type="entry name" value="NAD(P)-binding Rossmann-like Domain"/>
    <property type="match status" value="1"/>
</dbReference>
<dbReference type="Proteomes" id="UP000314011">
    <property type="component" value="Unassembled WGS sequence"/>
</dbReference>
<evidence type="ECO:0000256" key="1">
    <source>
        <dbReference type="ARBA" id="ARBA00022857"/>
    </source>
</evidence>
<dbReference type="RefSeq" id="WP_140193302.1">
    <property type="nucleotide sequence ID" value="NZ_CP065915.1"/>
</dbReference>
<feature type="domain" description="Enoyl reductase (ER)" evidence="3">
    <location>
        <begin position="16"/>
        <end position="326"/>
    </location>
</feature>
<dbReference type="Gene3D" id="3.90.180.10">
    <property type="entry name" value="Medium-chain alcohol dehydrogenases, catalytic domain"/>
    <property type="match status" value="1"/>
</dbReference>
<protein>
    <submittedName>
        <fullName evidence="4">Zinc-binding dehydrogenase</fullName>
    </submittedName>
</protein>
<keyword evidence="2" id="KW-0560">Oxidoreductase</keyword>
<organism evidence="4 5">
    <name type="scientific">Pelagovum pacificum</name>
    <dbReference type="NCBI Taxonomy" id="2588711"/>
    <lineage>
        <taxon>Bacteria</taxon>
        <taxon>Pseudomonadati</taxon>
        <taxon>Pseudomonadota</taxon>
        <taxon>Alphaproteobacteria</taxon>
        <taxon>Rhodobacterales</taxon>
        <taxon>Paracoccaceae</taxon>
        <taxon>Pelagovum</taxon>
    </lineage>
</organism>
<dbReference type="InterPro" id="IPR013149">
    <property type="entry name" value="ADH-like_C"/>
</dbReference>
<dbReference type="InterPro" id="IPR036291">
    <property type="entry name" value="NAD(P)-bd_dom_sf"/>
</dbReference>
<sequence>MATTGKQLFTTLDADGTLTVAIEDVTVPDPSGSQVLVKMEAAPINPSDLAILAGAADLENASYSPGKFVATVPEPYNSGSKARHGLKLPAGNEGAGTVVATGDDDAAKALMGQRVACVPGYAYSQYCIVDASTCLPLGDHSAEEGASAFVNPMTALGFVESARRDGQDAIVHTVGASNLGQMLTRICKEDGIALVNIVRKDSQADLLAELGSTHVVNSSDDDFMDQLRTAIDETGAFYGFDPIGGGRMVDQVFQAMEQVAASRMSEYSRYGSNEMKRMFIYGRLDTGMTMLSPSYGFGWSLSGWLLFPFLQSADRETVERMRKRVLDNLTTTFASHYKTRVTLDEMLTKDAITDYRTMKTGEKYLVTPWS</sequence>
<comment type="caution">
    <text evidence="4">The sequence shown here is derived from an EMBL/GenBank/DDBJ whole genome shotgun (WGS) entry which is preliminary data.</text>
</comment>
<gene>
    <name evidence="4" type="ORF">FHY64_04900</name>
</gene>
<dbReference type="InterPro" id="IPR020843">
    <property type="entry name" value="ER"/>
</dbReference>
<accession>A0A5C5GCT8</accession>
<dbReference type="InterPro" id="IPR013154">
    <property type="entry name" value="ADH-like_N"/>
</dbReference>
<evidence type="ECO:0000313" key="5">
    <source>
        <dbReference type="Proteomes" id="UP000314011"/>
    </source>
</evidence>
<name>A0A5C5GCT8_9RHOB</name>
<dbReference type="GO" id="GO:0016651">
    <property type="term" value="F:oxidoreductase activity, acting on NAD(P)H"/>
    <property type="evidence" value="ECO:0007669"/>
    <property type="project" value="TreeGrafter"/>
</dbReference>
<dbReference type="CDD" id="cd08291">
    <property type="entry name" value="ETR_like_1"/>
    <property type="match status" value="1"/>
</dbReference>